<evidence type="ECO:0000256" key="22">
    <source>
        <dbReference type="ARBA" id="ARBA00052448"/>
    </source>
</evidence>
<accession>F6VUS5</accession>
<evidence type="ECO:0000256" key="16">
    <source>
        <dbReference type="ARBA" id="ARBA00037929"/>
    </source>
</evidence>
<evidence type="ECO:0000256" key="21">
    <source>
        <dbReference type="ARBA" id="ARBA00052439"/>
    </source>
</evidence>
<comment type="catalytic activity">
    <reaction evidence="20">
        <text>a 3beta-hydroxysteroid + NADP(+) = a 3-oxosteroid + NADPH + H(+)</text>
        <dbReference type="Rhea" id="RHEA:34787"/>
        <dbReference type="ChEBI" id="CHEBI:15378"/>
        <dbReference type="ChEBI" id="CHEBI:36836"/>
        <dbReference type="ChEBI" id="CHEBI:47788"/>
        <dbReference type="ChEBI" id="CHEBI:57783"/>
        <dbReference type="ChEBI" id="CHEBI:58349"/>
        <dbReference type="EC" id="1.1.1.270"/>
    </reaction>
    <physiologicalReaction direction="right-to-left" evidence="20">
        <dbReference type="Rhea" id="RHEA:34789"/>
    </physiologicalReaction>
</comment>
<evidence type="ECO:0000256" key="7">
    <source>
        <dbReference type="ARBA" id="ARBA00022989"/>
    </source>
</evidence>
<keyword evidence="11" id="KW-0472">Membrane</keyword>
<evidence type="ECO:0000256" key="12">
    <source>
        <dbReference type="ARBA" id="ARBA00023180"/>
    </source>
</evidence>
<comment type="catalytic activity">
    <reaction evidence="19">
        <text>5alpha-androstane-3beta,17beta-diol + NADP(+) = 17beta-hydroxy-5alpha-androstan-3-one + NADPH + H(+)</text>
        <dbReference type="Rhea" id="RHEA:16297"/>
        <dbReference type="ChEBI" id="CHEBI:15378"/>
        <dbReference type="ChEBI" id="CHEBI:16330"/>
        <dbReference type="ChEBI" id="CHEBI:18329"/>
        <dbReference type="ChEBI" id="CHEBI:57783"/>
        <dbReference type="ChEBI" id="CHEBI:58349"/>
        <dbReference type="EC" id="1.1.1.210"/>
    </reaction>
    <physiologicalReaction direction="right-to-left" evidence="19">
        <dbReference type="Rhea" id="RHEA:16299"/>
    </physiologicalReaction>
</comment>
<keyword evidence="6" id="KW-0752">Steroid biosynthesis</keyword>
<dbReference type="PANTHER" id="PTHR44442">
    <property type="entry name" value="3-KETO-STEROID REDUCTASE"/>
    <property type="match status" value="1"/>
</dbReference>
<dbReference type="AlphaFoldDB" id="F6VUS5"/>
<dbReference type="GeneTree" id="ENSGT00390000013340"/>
<comment type="catalytic activity">
    <reaction evidence="17">
        <text>3-dehydro-4alpha-methylzymosterol + NADPH + H(+) = 4alpha-methylzymosterol + NADP(+)</text>
        <dbReference type="Rhea" id="RHEA:36379"/>
        <dbReference type="ChEBI" id="CHEBI:1949"/>
        <dbReference type="ChEBI" id="CHEBI:15378"/>
        <dbReference type="ChEBI" id="CHEBI:57783"/>
        <dbReference type="ChEBI" id="CHEBI:58349"/>
        <dbReference type="ChEBI" id="CHEBI:136486"/>
        <dbReference type="EC" id="1.1.1.270"/>
    </reaction>
    <physiologicalReaction direction="left-to-right" evidence="17">
        <dbReference type="Rhea" id="RHEA:36380"/>
    </physiologicalReaction>
</comment>
<evidence type="ECO:0000256" key="26">
    <source>
        <dbReference type="ARBA" id="ARBA00066807"/>
    </source>
</evidence>
<evidence type="ECO:0000256" key="29">
    <source>
        <dbReference type="ARBA" id="ARBA00081545"/>
    </source>
</evidence>
<dbReference type="GO" id="GO:0006703">
    <property type="term" value="P:estrogen biosynthetic process"/>
    <property type="evidence" value="ECO:0007669"/>
    <property type="project" value="UniProtKB-ARBA"/>
</dbReference>
<evidence type="ECO:0000256" key="8">
    <source>
        <dbReference type="ARBA" id="ARBA00023002"/>
    </source>
</evidence>
<dbReference type="InterPro" id="IPR002347">
    <property type="entry name" value="SDR_fam"/>
</dbReference>
<dbReference type="GO" id="GO:0004303">
    <property type="term" value="F:estradiol 17-beta-dehydrogenase [NAD(P)+] activity"/>
    <property type="evidence" value="ECO:0007669"/>
    <property type="project" value="UniProtKB-EC"/>
</dbReference>
<dbReference type="KEGG" id="cin:100180521"/>
<comment type="similarity">
    <text evidence="14">Belongs to the short-chain dehydrogenases/reductases (SDR) family. ERG27 subfamily.</text>
</comment>
<reference evidence="32" key="4">
    <citation type="submission" date="2025-09" db="UniProtKB">
        <authorList>
            <consortium name="Ensembl"/>
        </authorList>
    </citation>
    <scope>IDENTIFICATION</scope>
</reference>
<evidence type="ECO:0000256" key="23">
    <source>
        <dbReference type="ARBA" id="ARBA00052450"/>
    </source>
</evidence>
<dbReference type="Ensembl" id="ENSCINT00000024253.2">
    <property type="protein sequence ID" value="ENSCINP00000024007.2"/>
    <property type="gene ID" value="ENSCING00000012988.2"/>
</dbReference>
<evidence type="ECO:0000256" key="4">
    <source>
        <dbReference type="ARBA" id="ARBA00022824"/>
    </source>
</evidence>
<keyword evidence="8" id="KW-0560">Oxidoreductase</keyword>
<dbReference type="InParanoid" id="F6VUS5"/>
<evidence type="ECO:0000256" key="18">
    <source>
        <dbReference type="ARBA" id="ARBA00050673"/>
    </source>
</evidence>
<dbReference type="STRING" id="7719.ENSCINP00000024007"/>
<dbReference type="Gene3D" id="3.40.50.720">
    <property type="entry name" value="NAD(P)-binding Rossmann-like Domain"/>
    <property type="match status" value="1"/>
</dbReference>
<comment type="catalytic activity">
    <reaction evidence="18">
        <text>5alpha-cholest-8-en-3-one + NADPH + H(+) = 5alpha-cholest-8-en-3beta-ol + NADP(+)</text>
        <dbReference type="Rhea" id="RHEA:46852"/>
        <dbReference type="ChEBI" id="CHEBI:15378"/>
        <dbReference type="ChEBI" id="CHEBI:16608"/>
        <dbReference type="ChEBI" id="CHEBI:57783"/>
        <dbReference type="ChEBI" id="CHEBI:58349"/>
        <dbReference type="ChEBI" id="CHEBI:87056"/>
    </reaction>
    <physiologicalReaction direction="left-to-right" evidence="18">
        <dbReference type="Rhea" id="RHEA:46853"/>
    </physiologicalReaction>
</comment>
<dbReference type="GeneID" id="100180521"/>
<proteinExistence type="inferred from homology"/>
<evidence type="ECO:0000256" key="31">
    <source>
        <dbReference type="ARBA" id="ARBA00083257"/>
    </source>
</evidence>
<comment type="pathway">
    <text evidence="13">Steroid biosynthesis; zymosterol biosynthesis; zymosterol from lanosterol: step 5/6.</text>
</comment>
<dbReference type="FunFam" id="3.40.50.720:FF:000289">
    <property type="entry name" value="Hydroxysteroid 17-beta dehydrogenase 7"/>
    <property type="match status" value="1"/>
</dbReference>
<reference evidence="33" key="1">
    <citation type="journal article" date="2002" name="Science">
        <title>The draft genome of Ciona intestinalis: insights into chordate and vertebrate origins.</title>
        <authorList>
            <person name="Dehal P."/>
            <person name="Satou Y."/>
            <person name="Campbell R.K."/>
            <person name="Chapman J."/>
            <person name="Degnan B."/>
            <person name="De Tomaso A."/>
            <person name="Davidson B."/>
            <person name="Di Gregorio A."/>
            <person name="Gelpke M."/>
            <person name="Goodstein D.M."/>
            <person name="Harafuji N."/>
            <person name="Hastings K.E."/>
            <person name="Ho I."/>
            <person name="Hotta K."/>
            <person name="Huang W."/>
            <person name="Kawashima T."/>
            <person name="Lemaire P."/>
            <person name="Martinez D."/>
            <person name="Meinertzhagen I.A."/>
            <person name="Necula S."/>
            <person name="Nonaka M."/>
            <person name="Putnam N."/>
            <person name="Rash S."/>
            <person name="Saiga H."/>
            <person name="Satake M."/>
            <person name="Terry A."/>
            <person name="Yamada L."/>
            <person name="Wang H.G."/>
            <person name="Awazu S."/>
            <person name="Azumi K."/>
            <person name="Boore J."/>
            <person name="Branno M."/>
            <person name="Chin-Bow S."/>
            <person name="DeSantis R."/>
            <person name="Doyle S."/>
            <person name="Francino P."/>
            <person name="Keys D.N."/>
            <person name="Haga S."/>
            <person name="Hayashi H."/>
            <person name="Hino K."/>
            <person name="Imai K.S."/>
            <person name="Inaba K."/>
            <person name="Kano S."/>
            <person name="Kobayashi K."/>
            <person name="Kobayashi M."/>
            <person name="Lee B.I."/>
            <person name="Makabe K.W."/>
            <person name="Manohar C."/>
            <person name="Matassi G."/>
            <person name="Medina M."/>
            <person name="Mochizuki Y."/>
            <person name="Mount S."/>
            <person name="Morishita T."/>
            <person name="Miura S."/>
            <person name="Nakayama A."/>
            <person name="Nishizaka S."/>
            <person name="Nomoto H."/>
            <person name="Ohta F."/>
            <person name="Oishi K."/>
            <person name="Rigoutsos I."/>
            <person name="Sano M."/>
            <person name="Sasaki A."/>
            <person name="Sasakura Y."/>
            <person name="Shoguchi E."/>
            <person name="Shin-i T."/>
            <person name="Spagnuolo A."/>
            <person name="Stainier D."/>
            <person name="Suzuki M.M."/>
            <person name="Tassy O."/>
            <person name="Takatori N."/>
            <person name="Tokuoka M."/>
            <person name="Yagi K."/>
            <person name="Yoshizaki F."/>
            <person name="Wada S."/>
            <person name="Zhang C."/>
            <person name="Hyatt P.D."/>
            <person name="Larimer F."/>
            <person name="Detter C."/>
            <person name="Doggett N."/>
            <person name="Glavina T."/>
            <person name="Hawkins T."/>
            <person name="Richardson P."/>
            <person name="Lucas S."/>
            <person name="Kohara Y."/>
            <person name="Levine M."/>
            <person name="Satoh N."/>
            <person name="Rokhsar D.S."/>
        </authorList>
    </citation>
    <scope>NUCLEOTIDE SEQUENCE [LARGE SCALE GENOMIC DNA]</scope>
</reference>
<evidence type="ECO:0000256" key="19">
    <source>
        <dbReference type="ARBA" id="ARBA00051795"/>
    </source>
</evidence>
<keyword evidence="4" id="KW-0256">Endoplasmic reticulum</keyword>
<dbReference type="GO" id="GO:0006695">
    <property type="term" value="P:cholesterol biosynthetic process"/>
    <property type="evidence" value="ECO:0000318"/>
    <property type="project" value="GO_Central"/>
</dbReference>
<dbReference type="OrthoDB" id="9989144at2759"/>
<evidence type="ECO:0000256" key="14">
    <source>
        <dbReference type="ARBA" id="ARBA00023593"/>
    </source>
</evidence>
<reference evidence="32" key="2">
    <citation type="journal article" date="2008" name="Genome Biol.">
        <title>Improved genome assembly and evidence-based global gene model set for the chordate Ciona intestinalis: new insight into intron and operon populations.</title>
        <authorList>
            <person name="Satou Y."/>
            <person name="Mineta K."/>
            <person name="Ogasawara M."/>
            <person name="Sasakura Y."/>
            <person name="Shoguchi E."/>
            <person name="Ueno K."/>
            <person name="Yamada L."/>
            <person name="Matsumoto J."/>
            <person name="Wasserscheid J."/>
            <person name="Dewar K."/>
            <person name="Wiley G.B."/>
            <person name="Macmil S.L."/>
            <person name="Roe B.A."/>
            <person name="Zeller R.W."/>
            <person name="Hastings K.E."/>
            <person name="Lemaire P."/>
            <person name="Lindquist E."/>
            <person name="Endo T."/>
            <person name="Hotta K."/>
            <person name="Inaba K."/>
        </authorList>
    </citation>
    <scope>NUCLEOTIDE SEQUENCE [LARGE SCALE GENOMIC DNA]</scope>
    <source>
        <strain evidence="32">wild type</strain>
    </source>
</reference>
<keyword evidence="7" id="KW-1133">Transmembrane helix</keyword>
<comment type="catalytic activity">
    <reaction evidence="21">
        <text>4alpha-methyl-5alpha-cholest-7-en-3beta-ol + NADP(+) = 4alpha-methyl-5alpha-cholest-7-en-3-one + NADPH + H(+)</text>
        <dbReference type="Rhea" id="RHEA:18409"/>
        <dbReference type="ChEBI" id="CHEBI:15378"/>
        <dbReference type="ChEBI" id="CHEBI:16495"/>
        <dbReference type="ChEBI" id="CHEBI:18378"/>
        <dbReference type="ChEBI" id="CHEBI:57783"/>
        <dbReference type="ChEBI" id="CHEBI:58349"/>
        <dbReference type="EC" id="1.1.1.270"/>
    </reaction>
    <physiologicalReaction direction="right-to-left" evidence="21">
        <dbReference type="Rhea" id="RHEA:18411"/>
    </physiologicalReaction>
</comment>
<dbReference type="EMBL" id="EAAA01002961">
    <property type="status" value="NOT_ANNOTATED_CDS"/>
    <property type="molecule type" value="Genomic_DNA"/>
</dbReference>
<keyword evidence="2" id="KW-0444">Lipid biosynthesis</keyword>
<dbReference type="RefSeq" id="XP_002130850.1">
    <property type="nucleotide sequence ID" value="XM_002130814.5"/>
</dbReference>
<keyword evidence="33" id="KW-1185">Reference proteome</keyword>
<dbReference type="EC" id="1.1.1.270" evidence="15"/>
<dbReference type="FunCoup" id="F6VUS5">
    <property type="interactions" value="5"/>
</dbReference>
<evidence type="ECO:0000256" key="10">
    <source>
        <dbReference type="ARBA" id="ARBA00023098"/>
    </source>
</evidence>
<evidence type="ECO:0000256" key="17">
    <source>
        <dbReference type="ARBA" id="ARBA00048246"/>
    </source>
</evidence>
<keyword evidence="3" id="KW-0812">Transmembrane</keyword>
<dbReference type="SUPFAM" id="SSF51735">
    <property type="entry name" value="NAD(P)-binding Rossmann-fold domains"/>
    <property type="match status" value="1"/>
</dbReference>
<evidence type="ECO:0000256" key="24">
    <source>
        <dbReference type="ARBA" id="ARBA00052561"/>
    </source>
</evidence>
<evidence type="ECO:0000256" key="28">
    <source>
        <dbReference type="ARBA" id="ARBA00077091"/>
    </source>
</evidence>
<dbReference type="Proteomes" id="UP000008144">
    <property type="component" value="Chromosome 9"/>
</dbReference>
<evidence type="ECO:0000256" key="20">
    <source>
        <dbReference type="ARBA" id="ARBA00051929"/>
    </source>
</evidence>
<dbReference type="Pfam" id="PF00106">
    <property type="entry name" value="adh_short"/>
    <property type="match status" value="1"/>
</dbReference>
<evidence type="ECO:0000256" key="5">
    <source>
        <dbReference type="ARBA" id="ARBA00022857"/>
    </source>
</evidence>
<sequence length="334" mass="38300">METKPEKFILVTGATSGIGLAFVKRLSMEFKRIYQLHICIACRNMTKGNVVKDELEFRHKGVTVDLVKMDVSNVQSVKCAAEQIRHLYTRLDYVYLNAGILPVSKFHVRYALNTMFSKDVLQMFKTGLGMFTTTDETTKEGVKSIFATNVLGHFVLVNELIPVLTSQSEDHHGQVIWTTSSNASKKSFKLNDVTCQQGSQPYSSSKYAMEGVSIEMNKRLNSLGIYSHVSDPGTVKTNITKGVVAEWLWYFLIPFMWMLRLFLPNFTIYPYNACHSMVWLFQQDPEKLEDRCRYCSYTNVFNTNYIHTETLAPSRFESELIYDQVKKVSKRVCS</sequence>
<evidence type="ECO:0000256" key="25">
    <source>
        <dbReference type="ARBA" id="ARBA00063141"/>
    </source>
</evidence>
<keyword evidence="5" id="KW-0521">NADP</keyword>
<evidence type="ECO:0000313" key="32">
    <source>
        <dbReference type="Ensembl" id="ENSCINP00000024007.2"/>
    </source>
</evidence>
<dbReference type="InterPro" id="IPR052834">
    <property type="entry name" value="3KSR/17beta-HSD"/>
</dbReference>
<evidence type="ECO:0000256" key="9">
    <source>
        <dbReference type="ARBA" id="ARBA00023027"/>
    </source>
</evidence>
<comment type="pathway">
    <text evidence="16">Steroid biosynthesis; estrogen biosynthesis.</text>
</comment>
<evidence type="ECO:0000256" key="2">
    <source>
        <dbReference type="ARBA" id="ARBA00022516"/>
    </source>
</evidence>
<accession>A0A1W2WKX5</accession>
<comment type="catalytic activity">
    <reaction evidence="22">
        <text>4alpha-methyl-5alpha-cholest-8-en-3-one + NADPH + H(+) = 4alpha-methyl-5alpha-cholest-8-en-3beta-ol + NADP(+)</text>
        <dbReference type="Rhea" id="RHEA:46832"/>
        <dbReference type="ChEBI" id="CHEBI:15378"/>
        <dbReference type="ChEBI" id="CHEBI:57783"/>
        <dbReference type="ChEBI" id="CHEBI:58349"/>
        <dbReference type="ChEBI" id="CHEBI:87050"/>
        <dbReference type="ChEBI" id="CHEBI:87051"/>
    </reaction>
    <physiologicalReaction direction="left-to-right" evidence="22">
        <dbReference type="Rhea" id="RHEA:46833"/>
    </physiologicalReaction>
</comment>
<dbReference type="HOGENOM" id="CLU_029944_2_0_1"/>
<dbReference type="PANTHER" id="PTHR44442:SF1">
    <property type="entry name" value="3-KETO-STEROID REDUCTASE_17-BETA-HYDROXYSTEROID DEHYDROGENASE 7"/>
    <property type="match status" value="1"/>
</dbReference>
<evidence type="ECO:0000313" key="33">
    <source>
        <dbReference type="Proteomes" id="UP000008144"/>
    </source>
</evidence>
<organism evidence="32 33">
    <name type="scientific">Ciona intestinalis</name>
    <name type="common">Transparent sea squirt</name>
    <name type="synonym">Ascidia intestinalis</name>
    <dbReference type="NCBI Taxonomy" id="7719"/>
    <lineage>
        <taxon>Eukaryota</taxon>
        <taxon>Metazoa</taxon>
        <taxon>Chordata</taxon>
        <taxon>Tunicata</taxon>
        <taxon>Ascidiacea</taxon>
        <taxon>Phlebobranchia</taxon>
        <taxon>Cionidae</taxon>
        <taxon>Ciona</taxon>
    </lineage>
</organism>
<dbReference type="GO" id="GO:0000253">
    <property type="term" value="F:3-beta-hydroxysteroid 3-dehydrogenase (NADP+) activity"/>
    <property type="evidence" value="ECO:0000318"/>
    <property type="project" value="GO_Central"/>
</dbReference>
<evidence type="ECO:0000256" key="27">
    <source>
        <dbReference type="ARBA" id="ARBA00071031"/>
    </source>
</evidence>
<comment type="subcellular location">
    <subcellularLocation>
        <location evidence="1">Endoplasmic reticulum membrane</location>
        <topology evidence="1">Single-pass membrane protein</topology>
    </subcellularLocation>
</comment>
<evidence type="ECO:0000256" key="15">
    <source>
        <dbReference type="ARBA" id="ARBA00023621"/>
    </source>
</evidence>
<evidence type="ECO:0000256" key="13">
    <source>
        <dbReference type="ARBA" id="ARBA00023589"/>
    </source>
</evidence>
<protein>
    <recommendedName>
        <fullName evidence="27">3-keto-steroid reductase/17-beta-hydroxysteroid dehydrogenase 7</fullName>
        <ecNumber evidence="26">1.1.1.210</ecNumber>
        <ecNumber evidence="15">1.1.1.270</ecNumber>
    </recommendedName>
    <alternativeName>
        <fullName evidence="29">17-beta-hydroxysteroid dehydrogenase 7</fullName>
    </alternativeName>
    <alternativeName>
        <fullName evidence="30">3-keto-steroid reductase</fullName>
    </alternativeName>
    <alternativeName>
        <fullName evidence="28">Dihydrotestosterone oxidoreductase</fullName>
    </alternativeName>
    <alternativeName>
        <fullName evidence="31">Estradiol 17-beta-dehydrogenase 7</fullName>
    </alternativeName>
</protein>
<dbReference type="OMA" id="WHNIDGY"/>
<evidence type="ECO:0000256" key="3">
    <source>
        <dbReference type="ARBA" id="ARBA00022692"/>
    </source>
</evidence>
<dbReference type="EC" id="1.1.1.210" evidence="26"/>
<name>F6VUS5_CIOIN</name>
<comment type="catalytic activity">
    <reaction evidence="23">
        <text>17beta-estradiol + NADP(+) = estrone + NADPH + H(+)</text>
        <dbReference type="Rhea" id="RHEA:24616"/>
        <dbReference type="ChEBI" id="CHEBI:15378"/>
        <dbReference type="ChEBI" id="CHEBI:16469"/>
        <dbReference type="ChEBI" id="CHEBI:17263"/>
        <dbReference type="ChEBI" id="CHEBI:57783"/>
        <dbReference type="ChEBI" id="CHEBI:58349"/>
        <dbReference type="EC" id="1.1.1.62"/>
    </reaction>
    <physiologicalReaction direction="right-to-left" evidence="23">
        <dbReference type="Rhea" id="RHEA:24618"/>
    </physiologicalReaction>
</comment>
<dbReference type="GO" id="GO:0005789">
    <property type="term" value="C:endoplasmic reticulum membrane"/>
    <property type="evidence" value="ECO:0000318"/>
    <property type="project" value="GO_Central"/>
</dbReference>
<keyword evidence="10" id="KW-0443">Lipid metabolism</keyword>
<reference evidence="32" key="3">
    <citation type="submission" date="2025-08" db="UniProtKB">
        <authorList>
            <consortium name="Ensembl"/>
        </authorList>
    </citation>
    <scope>IDENTIFICATION</scope>
</reference>
<dbReference type="GO" id="GO:0047024">
    <property type="term" value="F:5-alpha-androstane-3-beta,17-beta-diol dehydrogenase (NADP+) activity"/>
    <property type="evidence" value="ECO:0007669"/>
    <property type="project" value="UniProtKB-EC"/>
</dbReference>
<evidence type="ECO:0000256" key="30">
    <source>
        <dbReference type="ARBA" id="ARBA00083156"/>
    </source>
</evidence>
<keyword evidence="12" id="KW-0325">Glycoprotein</keyword>
<evidence type="ECO:0000256" key="11">
    <source>
        <dbReference type="ARBA" id="ARBA00023136"/>
    </source>
</evidence>
<keyword evidence="9" id="KW-0520">NAD</keyword>
<gene>
    <name evidence="32" type="primary">LOC100180521</name>
</gene>
<evidence type="ECO:0000256" key="6">
    <source>
        <dbReference type="ARBA" id="ARBA00022955"/>
    </source>
</evidence>
<comment type="catalytic activity">
    <reaction evidence="24">
        <text>zymosterone + NADPH + H(+) = zymosterol + NADP(+)</text>
        <dbReference type="Rhea" id="RHEA:33459"/>
        <dbReference type="ChEBI" id="CHEBI:15378"/>
        <dbReference type="ChEBI" id="CHEBI:18252"/>
        <dbReference type="ChEBI" id="CHEBI:52386"/>
        <dbReference type="ChEBI" id="CHEBI:57783"/>
        <dbReference type="ChEBI" id="CHEBI:58349"/>
    </reaction>
    <physiologicalReaction direction="left-to-right" evidence="24">
        <dbReference type="Rhea" id="RHEA:33460"/>
    </physiologicalReaction>
</comment>
<evidence type="ECO:0000256" key="1">
    <source>
        <dbReference type="ARBA" id="ARBA00004389"/>
    </source>
</evidence>
<dbReference type="PRINTS" id="PR00081">
    <property type="entry name" value="GDHRDH"/>
</dbReference>
<comment type="subunit">
    <text evidence="25">Binds to the short form of prolactin receptor.</text>
</comment>
<dbReference type="InterPro" id="IPR036291">
    <property type="entry name" value="NAD(P)-bd_dom_sf"/>
</dbReference>